<dbReference type="GO" id="GO:0016233">
    <property type="term" value="P:telomere capping"/>
    <property type="evidence" value="ECO:0007669"/>
    <property type="project" value="InterPro"/>
</dbReference>
<sequence length="743" mass="81969">MCVSSLGPGGAKRRPGDLGPLRAICKLSVSPSLIGHFDMGSHIGQPWITELVLSYGTGKSEQRPAAAQVTEFLPLENWTKEGEHESAAVVHISDLQHYIKAVVTKEAKHNLEQVEENYTFSDIKNKIIILRKFNVLLRLELELEDCEFYLVVHELKILPAETGFSDACSCNLDSTVQKKLREFWQNHVHNMTEQSGSFSGICLSGLIAAVEDEDNSLKSAVELCLDLTDNSKASASTSSFLLPSINQATGWKTLSRKEKNKKDTFTIPYAMLMISSKQEEALNNIKEWKDDFECTEDADSEMEQNDSTDVLLHNAEGQDPAPSQNPWNAVSPLCLGGIPSSEETYVSCASETFEKHVDKCGGCLSSTCCDTPGCSRQAIKLQLSDNTQDLEESLELYTDGSQQEQSHSEICAGSPLHTLTIQTDSGKVITNVAEPDEIPAKSEDSKEKSLNHSMTACNRMFKNISPLSVAADNCNKLNCVGLFKSIAPLTSTAGGSHANLNGSPGKQVLNYTTAARNIVLEASERRFDGENEELCEIHRGVKRKRQFTDFDHEPHRNKVDQSTLLKCATVNGGQNSCNVSSDGTLIGTDHFKEITNDVCQMDAIATCKESCRRQEGSRGITLKGTDLRNSSENNMMVSRKYNKLNFVSEKPPQQVPDCRRSASSEIPIVQPTEDVAASVNHVLSHNAKQDKVKSLRHPDGSQFLYTYPEPTHELISQVNSVRVPCELLKWAVSYFTEPSLTHN</sequence>
<dbReference type="GO" id="GO:0032211">
    <property type="term" value="P:negative regulation of telomere maintenance via telomerase"/>
    <property type="evidence" value="ECO:0007669"/>
    <property type="project" value="TreeGrafter"/>
</dbReference>
<dbReference type="OMA" id="EITNDVC"/>
<dbReference type="Pfam" id="PF10341">
    <property type="entry name" value="TPP1"/>
    <property type="match status" value="1"/>
</dbReference>
<dbReference type="InterPro" id="IPR019437">
    <property type="entry name" value="TPP1/Est3"/>
</dbReference>
<dbReference type="PANTHER" id="PTHR14487:SF3">
    <property type="entry name" value="ADRENOCORTICAL DYSPLASIA PROTEIN HOMOLOG"/>
    <property type="match status" value="1"/>
</dbReference>
<dbReference type="GO" id="GO:0070187">
    <property type="term" value="C:shelterin complex"/>
    <property type="evidence" value="ECO:0007669"/>
    <property type="project" value="InterPro"/>
</dbReference>
<proteinExistence type="predicted"/>
<reference evidence="7 8" key="1">
    <citation type="journal article" date="2018" name="Nat. Ecol. Evol.">
        <title>Shark genomes provide insights into elasmobranch evolution and the origin of vertebrates.</title>
        <authorList>
            <person name="Hara Y"/>
            <person name="Yamaguchi K"/>
            <person name="Onimaru K"/>
            <person name="Kadota M"/>
            <person name="Koyanagi M"/>
            <person name="Keeley SD"/>
            <person name="Tatsumi K"/>
            <person name="Tanaka K"/>
            <person name="Motone F"/>
            <person name="Kageyama Y"/>
            <person name="Nozu R"/>
            <person name="Adachi N"/>
            <person name="Nishimura O"/>
            <person name="Nakagawa R"/>
            <person name="Tanegashima C"/>
            <person name="Kiyatake I"/>
            <person name="Matsumoto R"/>
            <person name="Murakumo K"/>
            <person name="Nishida K"/>
            <person name="Terakita A"/>
            <person name="Kuratani S"/>
            <person name="Sato K"/>
            <person name="Hyodo S Kuraku.S."/>
        </authorList>
    </citation>
    <scope>NUCLEOTIDE SEQUENCE [LARGE SCALE GENOMIC DNA]</scope>
</reference>
<dbReference type="Gene3D" id="2.40.50.960">
    <property type="match status" value="1"/>
</dbReference>
<evidence type="ECO:0000256" key="4">
    <source>
        <dbReference type="ARBA" id="ARBA00022895"/>
    </source>
</evidence>
<gene>
    <name evidence="7" type="ORF">chiPu_0005444</name>
</gene>
<dbReference type="GO" id="GO:0042162">
    <property type="term" value="F:telomeric DNA binding"/>
    <property type="evidence" value="ECO:0007669"/>
    <property type="project" value="InterPro"/>
</dbReference>
<dbReference type="PANTHER" id="PTHR14487">
    <property type="entry name" value="ADRENOCORTICAL DYSPLASIA PROTEIN ACD"/>
    <property type="match status" value="1"/>
</dbReference>
<evidence type="ECO:0000313" key="8">
    <source>
        <dbReference type="Proteomes" id="UP000287033"/>
    </source>
</evidence>
<evidence type="ECO:0000313" key="7">
    <source>
        <dbReference type="EMBL" id="GCC27023.1"/>
    </source>
</evidence>
<protein>
    <recommendedName>
        <fullName evidence="6">Shelterin complex subunit TPP1/Est3 domain-containing protein</fullName>
    </recommendedName>
</protein>
<evidence type="ECO:0000256" key="2">
    <source>
        <dbReference type="ARBA" id="ARBA00004574"/>
    </source>
</evidence>
<keyword evidence="4" id="KW-0779">Telomere</keyword>
<accession>A0A401S9F0</accession>
<dbReference type="AlphaFoldDB" id="A0A401S9F0"/>
<dbReference type="STRING" id="137246.A0A401S9F0"/>
<name>A0A401S9F0_CHIPU</name>
<dbReference type="Proteomes" id="UP000287033">
    <property type="component" value="Unassembled WGS sequence"/>
</dbReference>
<dbReference type="GO" id="GO:0007004">
    <property type="term" value="P:telomere maintenance via telomerase"/>
    <property type="evidence" value="ECO:0007669"/>
    <property type="project" value="InterPro"/>
</dbReference>
<evidence type="ECO:0000256" key="1">
    <source>
        <dbReference type="ARBA" id="ARBA00004123"/>
    </source>
</evidence>
<evidence type="ECO:0000256" key="3">
    <source>
        <dbReference type="ARBA" id="ARBA00022454"/>
    </source>
</evidence>
<comment type="subcellular location">
    <subcellularLocation>
        <location evidence="2">Chromosome</location>
        <location evidence="2">Telomere</location>
    </subcellularLocation>
    <subcellularLocation>
        <location evidence="1">Nucleus</location>
    </subcellularLocation>
</comment>
<dbReference type="GO" id="GO:0005697">
    <property type="term" value="C:telomerase holoenzyme complex"/>
    <property type="evidence" value="ECO:0007669"/>
    <property type="project" value="InterPro"/>
</dbReference>
<keyword evidence="5" id="KW-0539">Nucleus</keyword>
<dbReference type="OrthoDB" id="9899304at2759"/>
<organism evidence="7 8">
    <name type="scientific">Chiloscyllium punctatum</name>
    <name type="common">Brownbanded bambooshark</name>
    <name type="synonym">Hemiscyllium punctatum</name>
    <dbReference type="NCBI Taxonomy" id="137246"/>
    <lineage>
        <taxon>Eukaryota</taxon>
        <taxon>Metazoa</taxon>
        <taxon>Chordata</taxon>
        <taxon>Craniata</taxon>
        <taxon>Vertebrata</taxon>
        <taxon>Chondrichthyes</taxon>
        <taxon>Elasmobranchii</taxon>
        <taxon>Galeomorphii</taxon>
        <taxon>Galeoidea</taxon>
        <taxon>Orectolobiformes</taxon>
        <taxon>Hemiscylliidae</taxon>
        <taxon>Chiloscyllium</taxon>
    </lineage>
</organism>
<dbReference type="GO" id="GO:0070198">
    <property type="term" value="P:protein localization to chromosome, telomeric region"/>
    <property type="evidence" value="ECO:0007669"/>
    <property type="project" value="TreeGrafter"/>
</dbReference>
<evidence type="ECO:0000256" key="5">
    <source>
        <dbReference type="ARBA" id="ARBA00023242"/>
    </source>
</evidence>
<keyword evidence="3" id="KW-0158">Chromosome</keyword>
<keyword evidence="8" id="KW-1185">Reference proteome</keyword>
<feature type="domain" description="Shelterin complex subunit TPP1/Est3" evidence="6">
    <location>
        <begin position="45"/>
        <end position="188"/>
    </location>
</feature>
<comment type="caution">
    <text evidence="7">The sequence shown here is derived from an EMBL/GenBank/DDBJ whole genome shotgun (WGS) entry which is preliminary data.</text>
</comment>
<dbReference type="InterPro" id="IPR028631">
    <property type="entry name" value="ACD"/>
</dbReference>
<evidence type="ECO:0000259" key="6">
    <source>
        <dbReference type="Pfam" id="PF10341"/>
    </source>
</evidence>
<dbReference type="EMBL" id="BEZZ01000147">
    <property type="protein sequence ID" value="GCC27023.1"/>
    <property type="molecule type" value="Genomic_DNA"/>
</dbReference>